<dbReference type="Pfam" id="PF13690">
    <property type="entry name" value="CheX"/>
    <property type="match status" value="1"/>
</dbReference>
<comment type="caution">
    <text evidence="3">The sequence shown here is derived from an EMBL/GenBank/DDBJ whole genome shotgun (WGS) entry which is preliminary data.</text>
</comment>
<name>A0A5Q4VF47_9BACT</name>
<dbReference type="CDD" id="cd17906">
    <property type="entry name" value="CheX"/>
    <property type="match status" value="1"/>
</dbReference>
<dbReference type="InterPro" id="IPR038756">
    <property type="entry name" value="CheX-like"/>
</dbReference>
<organism evidence="3 4">
    <name type="scientific">Desulfobotulus mexicanus</name>
    <dbReference type="NCBI Taxonomy" id="2586642"/>
    <lineage>
        <taxon>Bacteria</taxon>
        <taxon>Pseudomonadati</taxon>
        <taxon>Thermodesulfobacteriota</taxon>
        <taxon>Desulfobacteria</taxon>
        <taxon>Desulfobacterales</taxon>
        <taxon>Desulfobacteraceae</taxon>
        <taxon>Desulfobotulus</taxon>
    </lineage>
</organism>
<keyword evidence="4" id="KW-1185">Reference proteome</keyword>
<dbReference type="PANTHER" id="PTHR39452:SF1">
    <property type="entry name" value="CHEY-P PHOSPHATASE CHEX"/>
    <property type="match status" value="1"/>
</dbReference>
<proteinExistence type="predicted"/>
<evidence type="ECO:0000256" key="1">
    <source>
        <dbReference type="ARBA" id="ARBA00022500"/>
    </source>
</evidence>
<feature type="domain" description="Chemotaxis phosphatase CheX-like" evidence="2">
    <location>
        <begin position="42"/>
        <end position="138"/>
    </location>
</feature>
<evidence type="ECO:0000259" key="2">
    <source>
        <dbReference type="Pfam" id="PF13690"/>
    </source>
</evidence>
<dbReference type="PANTHER" id="PTHR39452">
    <property type="entry name" value="CHEY-P PHOSPHATASE CHEX"/>
    <property type="match status" value="1"/>
</dbReference>
<keyword evidence="1" id="KW-0145">Chemotaxis</keyword>
<dbReference type="GO" id="GO:0006935">
    <property type="term" value="P:chemotaxis"/>
    <property type="evidence" value="ECO:0007669"/>
    <property type="project" value="UniProtKB-KW"/>
</dbReference>
<dbReference type="InterPro" id="IPR028051">
    <property type="entry name" value="CheX-like_dom"/>
</dbReference>
<dbReference type="RefSeq" id="WP_139446518.1">
    <property type="nucleotide sequence ID" value="NZ_VDMB01000003.1"/>
</dbReference>
<protein>
    <submittedName>
        <fullName evidence="3">Chemotaxis protein CheX</fullName>
    </submittedName>
</protein>
<evidence type="ECO:0000313" key="3">
    <source>
        <dbReference type="EMBL" id="TYT75593.1"/>
    </source>
</evidence>
<dbReference type="EMBL" id="VDMB01000003">
    <property type="protein sequence ID" value="TYT75593.1"/>
    <property type="molecule type" value="Genomic_DNA"/>
</dbReference>
<gene>
    <name evidence="3" type="ORF">FIM25_03910</name>
</gene>
<dbReference type="Proteomes" id="UP000321899">
    <property type="component" value="Unassembled WGS sequence"/>
</dbReference>
<dbReference type="AlphaFoldDB" id="A0A5Q4VF47"/>
<evidence type="ECO:0000313" key="4">
    <source>
        <dbReference type="Proteomes" id="UP000321899"/>
    </source>
</evidence>
<accession>A0A5Q4VF47</accession>
<reference evidence="3 4" key="1">
    <citation type="submission" date="2019-06" db="EMBL/GenBank/DDBJ databases">
        <title>Desulfobotulus mexicanus sp. nov., a novel sulfate-reducing bacterium isolated from the sediment of an alkaline crater lake in Mexico.</title>
        <authorList>
            <person name="Hirschler-Rea A."/>
        </authorList>
    </citation>
    <scope>NUCLEOTIDE SEQUENCE [LARGE SCALE GENOMIC DNA]</scope>
    <source>
        <strain evidence="3 4">PAR22N</strain>
    </source>
</reference>
<dbReference type="InterPro" id="IPR028976">
    <property type="entry name" value="CheC-like_sf"/>
</dbReference>
<dbReference type="SUPFAM" id="SSF103039">
    <property type="entry name" value="CheC-like"/>
    <property type="match status" value="1"/>
</dbReference>
<sequence length="154" mass="16587">MDAALINPFIEAGLKVMKTTATLDGRTQAPYIKNNNKCLGPVTGCIRITGSPKVSIALSFSESCILTVVSRMFGEELTEINDEIKDAVGEMMNMICGQVNNTFGQSGISRKAAFEQVLSGSDHLVEHGEEGPVLAVPIKTESGDFFIEVLFQQS</sequence>
<dbReference type="OrthoDB" id="9790435at2"/>
<dbReference type="Gene3D" id="3.40.1550.10">
    <property type="entry name" value="CheC-like"/>
    <property type="match status" value="1"/>
</dbReference>